<evidence type="ECO:0000313" key="4">
    <source>
        <dbReference type="Proteomes" id="UP000715781"/>
    </source>
</evidence>
<dbReference type="InterPro" id="IPR058651">
    <property type="entry name" value="HTH_VMAP-M9"/>
</dbReference>
<protein>
    <submittedName>
        <fullName evidence="3">NACHT domain-containing protein</fullName>
    </submittedName>
</protein>
<organism evidence="3 4">
    <name type="scientific">Mojavia pulchra JT2-VF2</name>
    <dbReference type="NCBI Taxonomy" id="287848"/>
    <lineage>
        <taxon>Bacteria</taxon>
        <taxon>Bacillati</taxon>
        <taxon>Cyanobacteriota</taxon>
        <taxon>Cyanophyceae</taxon>
        <taxon>Nostocales</taxon>
        <taxon>Nostocaceae</taxon>
    </lineage>
</organism>
<dbReference type="Pfam" id="PF26355">
    <property type="entry name" value="HTH_VMAP-M9"/>
    <property type="match status" value="1"/>
</dbReference>
<dbReference type="PANTHER" id="PTHR47691">
    <property type="entry name" value="REGULATOR-RELATED"/>
    <property type="match status" value="1"/>
</dbReference>
<dbReference type="Gene3D" id="3.40.50.300">
    <property type="entry name" value="P-loop containing nucleotide triphosphate hydrolases"/>
    <property type="match status" value="1"/>
</dbReference>
<dbReference type="InterPro" id="IPR027417">
    <property type="entry name" value="P-loop_NTPase"/>
</dbReference>
<evidence type="ECO:0000313" key="3">
    <source>
        <dbReference type="EMBL" id="MBW4566035.1"/>
    </source>
</evidence>
<comment type="caution">
    <text evidence="3">The sequence shown here is derived from an EMBL/GenBank/DDBJ whole genome shotgun (WGS) entry which is preliminary data.</text>
</comment>
<dbReference type="Proteomes" id="UP000715781">
    <property type="component" value="Unassembled WGS sequence"/>
</dbReference>
<evidence type="ECO:0000259" key="1">
    <source>
        <dbReference type="Pfam" id="PF00931"/>
    </source>
</evidence>
<dbReference type="PANTHER" id="PTHR47691:SF3">
    <property type="entry name" value="HTH-TYPE TRANSCRIPTIONAL REGULATOR RV0890C-RELATED"/>
    <property type="match status" value="1"/>
</dbReference>
<gene>
    <name evidence="3" type="ORF">KME32_34155</name>
</gene>
<accession>A0A951Q5B5</accession>
<feature type="domain" description="NB-ARC" evidence="1">
    <location>
        <begin position="133"/>
        <end position="235"/>
    </location>
</feature>
<dbReference type="InterPro" id="IPR002182">
    <property type="entry name" value="NB-ARC"/>
</dbReference>
<evidence type="ECO:0000259" key="2">
    <source>
        <dbReference type="Pfam" id="PF26355"/>
    </source>
</evidence>
<dbReference type="Pfam" id="PF00931">
    <property type="entry name" value="NB-ARC"/>
    <property type="match status" value="1"/>
</dbReference>
<sequence>MNSYKNLDLDIDKILEILDERVLQHTGRHLLKSERVLIKGSWYGRDYKEIASNSGYNADYLHREVARQLWAMLSEVIGDGVPVKKISLKAALLRLAKKNYFKLEASKLDNDCLVGKTRIYGELPKIESFYGREKDISKLKNQINILKRRCIIITGVGGIGKTSLAAKLVEEMLLENSNLYETVVWIKIHSSIDNLFTKLIDTFNLKIDNESIEEQTFELLKYFQSHRLLLVVDGFEKLEHVANFDKRLEYEKLFIQLAEGKHQNCTIITSQLPLEEVIYATKNLPIDTLRLEGLEERAAMRMLNEKGLWGKECKELIKMHRGNPSELEEAAGRIHRLFGGSVKTFFDYRTTVVGQLLQSMLHQQFGQPGLLSDVQREIMIYLAESTSESSPPIQFSNIIEALKKKIGSEVSIAEAIRSIEILEQRSLVETYRKSGKQEVSYSLQPLIRKYILVDPFNLVRRKTSVLQISNPIQE</sequence>
<dbReference type="AlphaFoldDB" id="A0A951Q5B5"/>
<feature type="domain" description="vWA-MoxR associated protein N-terminal HTH" evidence="2">
    <location>
        <begin position="10"/>
        <end position="94"/>
    </location>
</feature>
<name>A0A951Q5B5_9NOST</name>
<reference evidence="3" key="2">
    <citation type="journal article" date="2022" name="Microbiol. Resour. Announc.">
        <title>Metagenome Sequencing to Explore Phylogenomics of Terrestrial Cyanobacteria.</title>
        <authorList>
            <person name="Ward R.D."/>
            <person name="Stajich J.E."/>
            <person name="Johansen J.R."/>
            <person name="Huntemann M."/>
            <person name="Clum A."/>
            <person name="Foster B."/>
            <person name="Foster B."/>
            <person name="Roux S."/>
            <person name="Palaniappan K."/>
            <person name="Varghese N."/>
            <person name="Mukherjee S."/>
            <person name="Reddy T.B.K."/>
            <person name="Daum C."/>
            <person name="Copeland A."/>
            <person name="Chen I.A."/>
            <person name="Ivanova N.N."/>
            <person name="Kyrpides N.C."/>
            <person name="Shapiro N."/>
            <person name="Eloe-Fadrosh E.A."/>
            <person name="Pietrasiak N."/>
        </authorList>
    </citation>
    <scope>NUCLEOTIDE SEQUENCE</scope>
    <source>
        <strain evidence="3">JT2-VF2</strain>
    </source>
</reference>
<reference evidence="3" key="1">
    <citation type="submission" date="2021-05" db="EMBL/GenBank/DDBJ databases">
        <authorList>
            <person name="Pietrasiak N."/>
            <person name="Ward R."/>
            <person name="Stajich J.E."/>
            <person name="Kurbessoian T."/>
        </authorList>
    </citation>
    <scope>NUCLEOTIDE SEQUENCE</scope>
    <source>
        <strain evidence="3">JT2-VF2</strain>
    </source>
</reference>
<dbReference type="SUPFAM" id="SSF52540">
    <property type="entry name" value="P-loop containing nucleoside triphosphate hydrolases"/>
    <property type="match status" value="1"/>
</dbReference>
<proteinExistence type="predicted"/>
<dbReference type="EMBL" id="JAHHHN010000057">
    <property type="protein sequence ID" value="MBW4566035.1"/>
    <property type="molecule type" value="Genomic_DNA"/>
</dbReference>